<evidence type="ECO:0000256" key="1">
    <source>
        <dbReference type="SAM" id="Phobius"/>
    </source>
</evidence>
<organism evidence="2 3">
    <name type="scientific">Blattabacterium punctulatus CPU2</name>
    <dbReference type="NCBI Taxonomy" id="1457032"/>
    <lineage>
        <taxon>Bacteria</taxon>
        <taxon>Pseudomonadati</taxon>
        <taxon>Bacteroidota</taxon>
        <taxon>Flavobacteriia</taxon>
        <taxon>Flavobacteriales</taxon>
        <taxon>Blattabacteriaceae</taxon>
        <taxon>Blattabacterium</taxon>
    </lineage>
</organism>
<keyword evidence="1" id="KW-0812">Transmembrane</keyword>
<proteinExistence type="predicted"/>
<protein>
    <submittedName>
        <fullName evidence="2">Uncharacterized protein</fullName>
    </submittedName>
</protein>
<reference evidence="2 3" key="1">
    <citation type="submission" date="2014-06" db="EMBL/GenBank/DDBJ databases">
        <title>Genome sequence of the intracellular symbiont Blattabacterium cuenoti, strain CPU2 from the wood feeding cockroach Cryptocercus punctulatus.</title>
        <authorList>
            <person name="Kinjo Y."/>
            <person name="Ohkuma M."/>
            <person name="Tokuda G."/>
        </authorList>
    </citation>
    <scope>NUCLEOTIDE SEQUENCE [LARGE SCALE GENOMIC DNA]</scope>
    <source>
        <strain evidence="2 3">CPU2</strain>
    </source>
</reference>
<accession>A0AAD1FR05</accession>
<keyword evidence="1" id="KW-1133">Transmembrane helix</keyword>
<feature type="transmembrane region" description="Helical" evidence="1">
    <location>
        <begin position="17"/>
        <end position="38"/>
    </location>
</feature>
<dbReference type="AlphaFoldDB" id="A0AAD1FR05"/>
<gene>
    <name evidence="2" type="ORF">CPU2_139</name>
</gene>
<evidence type="ECO:0000313" key="3">
    <source>
        <dbReference type="Proteomes" id="UP000262607"/>
    </source>
</evidence>
<name>A0AAD1FR05_9FLAO</name>
<sequence length="39" mass="4981">MEFLFKFINILGWGPNIFFIIVFFIFITYWLYQIFYFID</sequence>
<dbReference type="Proteomes" id="UP000262607">
    <property type="component" value="Chromosome"/>
</dbReference>
<keyword evidence="1" id="KW-0472">Membrane</keyword>
<dbReference type="EMBL" id="AP014610">
    <property type="protein sequence ID" value="BBA17649.1"/>
    <property type="molecule type" value="Genomic_DNA"/>
</dbReference>
<evidence type="ECO:0000313" key="2">
    <source>
        <dbReference type="EMBL" id="BBA17649.1"/>
    </source>
</evidence>